<evidence type="ECO:0000313" key="1">
    <source>
        <dbReference type="EMBL" id="HGQ35232.1"/>
    </source>
</evidence>
<gene>
    <name evidence="2" type="ORF">ENU08_05265</name>
    <name evidence="1" type="ORF">ENU41_00940</name>
</gene>
<reference evidence="2" key="1">
    <citation type="journal article" date="2020" name="mSystems">
        <title>Genome- and Community-Level Interaction Insights into Carbon Utilization and Element Cycling Functions of Hydrothermarchaeota in Hydrothermal Sediment.</title>
        <authorList>
            <person name="Zhou Z."/>
            <person name="Liu Y."/>
            <person name="Xu W."/>
            <person name="Pan J."/>
            <person name="Luo Z.H."/>
            <person name="Li M."/>
        </authorList>
    </citation>
    <scope>NUCLEOTIDE SEQUENCE [LARGE SCALE GENOMIC DNA]</scope>
    <source>
        <strain evidence="2">SpSt-637</strain>
        <strain evidence="1">SpSt-667</strain>
    </source>
</reference>
<evidence type="ECO:0000313" key="2">
    <source>
        <dbReference type="EMBL" id="HGQ64635.1"/>
    </source>
</evidence>
<dbReference type="EMBL" id="DTBD01000043">
    <property type="protein sequence ID" value="HGQ64635.1"/>
    <property type="molecule type" value="Genomic_DNA"/>
</dbReference>
<dbReference type="SUPFAM" id="SSF57903">
    <property type="entry name" value="FYVE/PHD zinc finger"/>
    <property type="match status" value="1"/>
</dbReference>
<proteinExistence type="predicted"/>
<dbReference type="EMBL" id="DTCK01000008">
    <property type="protein sequence ID" value="HGQ35232.1"/>
    <property type="molecule type" value="Genomic_DNA"/>
</dbReference>
<protein>
    <submittedName>
        <fullName evidence="2">Uncharacterized protein</fullName>
    </submittedName>
</protein>
<dbReference type="InterPro" id="IPR011011">
    <property type="entry name" value="Znf_FYVE_PHD"/>
</dbReference>
<sequence>MKETCIICGKPMDNADTIKCAICGVLMHRSCAYDEALLDAEENSLCPYDALMAALDWFDAVVSVYVDTLNNEQRNDIIGRLRSYLTLLEGKENIG</sequence>
<accession>A0A7C4JKC9</accession>
<name>A0A7C4JKC9_9CREN</name>
<organism evidence="2">
    <name type="scientific">Ignisphaera aggregans</name>
    <dbReference type="NCBI Taxonomy" id="334771"/>
    <lineage>
        <taxon>Archaea</taxon>
        <taxon>Thermoproteota</taxon>
        <taxon>Thermoprotei</taxon>
        <taxon>Desulfurococcales</taxon>
        <taxon>Desulfurococcaceae</taxon>
        <taxon>Ignisphaera</taxon>
    </lineage>
</organism>
<dbReference type="AlphaFoldDB" id="A0A7C4JKC9"/>
<comment type="caution">
    <text evidence="2">The sequence shown here is derived from an EMBL/GenBank/DDBJ whole genome shotgun (WGS) entry which is preliminary data.</text>
</comment>